<dbReference type="GO" id="GO:0005524">
    <property type="term" value="F:ATP binding"/>
    <property type="evidence" value="ECO:0007669"/>
    <property type="project" value="InterPro"/>
</dbReference>
<dbReference type="GO" id="GO:0004222">
    <property type="term" value="F:metalloendopeptidase activity"/>
    <property type="evidence" value="ECO:0007669"/>
    <property type="project" value="InterPro"/>
</dbReference>
<keyword evidence="2" id="KW-1185">Reference proteome</keyword>
<dbReference type="WBParaSite" id="GPLIN_001179600">
    <property type="protein sequence ID" value="GPLIN_001179600"/>
    <property type="gene ID" value="GPLIN_001179600"/>
</dbReference>
<proteinExistence type="predicted"/>
<dbReference type="SUPFAM" id="SSF140990">
    <property type="entry name" value="FtsH protease domain-like"/>
    <property type="match status" value="1"/>
</dbReference>
<accession>A0A183CFZ1</accession>
<reference evidence="2" key="1">
    <citation type="submission" date="2014-05" db="EMBL/GenBank/DDBJ databases">
        <title>The genome and life-stage specific transcriptomes of Globodera pallida elucidate key aspects of plant parasitism by a cyst nematode.</title>
        <authorList>
            <person name="Cotton J.A."/>
            <person name="Lilley C.J."/>
            <person name="Jones L.M."/>
            <person name="Kikuchi T."/>
            <person name="Reid A.J."/>
            <person name="Thorpe P."/>
            <person name="Tsai I.J."/>
            <person name="Beasley H."/>
            <person name="Blok V."/>
            <person name="Cock P.J.A."/>
            <person name="Van den Akker S.E."/>
            <person name="Holroyd N."/>
            <person name="Hunt M."/>
            <person name="Mantelin S."/>
            <person name="Naghra H."/>
            <person name="Pain A."/>
            <person name="Palomares-Rius J.E."/>
            <person name="Zarowiecki M."/>
            <person name="Berriman M."/>
            <person name="Jones J.T."/>
            <person name="Urwin P.E."/>
        </authorList>
    </citation>
    <scope>NUCLEOTIDE SEQUENCE [LARGE SCALE GENOMIC DNA]</scope>
    <source>
        <strain evidence="2">Lindley</strain>
    </source>
</reference>
<dbReference type="Pfam" id="PF01434">
    <property type="entry name" value="Peptidase_M41"/>
    <property type="match status" value="1"/>
</dbReference>
<name>A0A183CFZ1_GLOPA</name>
<evidence type="ECO:0000259" key="1">
    <source>
        <dbReference type="Pfam" id="PF01434"/>
    </source>
</evidence>
<organism evidence="2 3">
    <name type="scientific">Globodera pallida</name>
    <name type="common">Potato cyst nematode worm</name>
    <name type="synonym">Heterodera pallida</name>
    <dbReference type="NCBI Taxonomy" id="36090"/>
    <lineage>
        <taxon>Eukaryota</taxon>
        <taxon>Metazoa</taxon>
        <taxon>Ecdysozoa</taxon>
        <taxon>Nematoda</taxon>
        <taxon>Chromadorea</taxon>
        <taxon>Rhabditida</taxon>
        <taxon>Tylenchina</taxon>
        <taxon>Tylenchomorpha</taxon>
        <taxon>Tylenchoidea</taxon>
        <taxon>Heteroderidae</taxon>
        <taxon>Heteroderinae</taxon>
        <taxon>Globodera</taxon>
    </lineage>
</organism>
<sequence>MLATKYGPDYAERRNTAFHEAGHAVASYRLPHADKVTQVTVVETDDEAGHSSIRRLGIQTLNTWRDNICALLAGGASAQLFTGSKPGCEDDVLQARGEAKKVAQYGRGELSVADLKRRIERVMAQEEKRAVALMRLYAPVVKLVAAVLQHQDVLTHEQIVQMIGPIPEKPSMWTRMKELLGCCRRPNPP</sequence>
<dbReference type="GO" id="GO:0004176">
    <property type="term" value="F:ATP-dependent peptidase activity"/>
    <property type="evidence" value="ECO:0007669"/>
    <property type="project" value="InterPro"/>
</dbReference>
<dbReference type="Gene3D" id="1.20.58.760">
    <property type="entry name" value="Peptidase M41"/>
    <property type="match status" value="1"/>
</dbReference>
<dbReference type="AlphaFoldDB" id="A0A183CFZ1"/>
<feature type="domain" description="Peptidase M41" evidence="1">
    <location>
        <begin position="11"/>
        <end position="108"/>
    </location>
</feature>
<protein>
    <submittedName>
        <fullName evidence="3">Peptidase_M41 domain-containing protein</fullName>
    </submittedName>
</protein>
<dbReference type="InterPro" id="IPR037219">
    <property type="entry name" value="Peptidase_M41-like"/>
</dbReference>
<evidence type="ECO:0000313" key="3">
    <source>
        <dbReference type="WBParaSite" id="GPLIN_001179600"/>
    </source>
</evidence>
<evidence type="ECO:0000313" key="2">
    <source>
        <dbReference type="Proteomes" id="UP000050741"/>
    </source>
</evidence>
<dbReference type="InterPro" id="IPR000642">
    <property type="entry name" value="Peptidase_M41"/>
</dbReference>
<dbReference type="GO" id="GO:0006508">
    <property type="term" value="P:proteolysis"/>
    <property type="evidence" value="ECO:0007669"/>
    <property type="project" value="InterPro"/>
</dbReference>
<reference evidence="3" key="2">
    <citation type="submission" date="2016-06" db="UniProtKB">
        <authorList>
            <consortium name="WormBaseParasite"/>
        </authorList>
    </citation>
    <scope>IDENTIFICATION</scope>
</reference>
<dbReference type="Proteomes" id="UP000050741">
    <property type="component" value="Unassembled WGS sequence"/>
</dbReference>